<evidence type="ECO:0008006" key="5">
    <source>
        <dbReference type="Google" id="ProtNLM"/>
    </source>
</evidence>
<dbReference type="SUPFAM" id="SSF49899">
    <property type="entry name" value="Concanavalin A-like lectins/glucanases"/>
    <property type="match status" value="1"/>
</dbReference>
<name>A0ABR3YK72_9PEZI</name>
<keyword evidence="2" id="KW-0732">Signal</keyword>
<comment type="caution">
    <text evidence="3">The sequence shown here is derived from an EMBL/GenBank/DDBJ whole genome shotgun (WGS) entry which is preliminary data.</text>
</comment>
<dbReference type="EMBL" id="JAWCUI010000096">
    <property type="protein sequence ID" value="KAL1888262.1"/>
    <property type="molecule type" value="Genomic_DNA"/>
</dbReference>
<gene>
    <name evidence="3" type="ORF">Sste5346_009654</name>
</gene>
<feature type="region of interest" description="Disordered" evidence="1">
    <location>
        <begin position="50"/>
        <end position="73"/>
    </location>
</feature>
<reference evidence="3 4" key="1">
    <citation type="journal article" date="2024" name="IMA Fungus">
        <title>IMA Genome - F19 : A genome assembly and annotation guide to empower mycologists, including annotated draft genome sequences of Ceratocystis pirilliformis, Diaporthe australafricana, Fusarium ophioides, Paecilomyces lecythidis, and Sporothrix stenoceras.</title>
        <authorList>
            <person name="Aylward J."/>
            <person name="Wilson A.M."/>
            <person name="Visagie C.M."/>
            <person name="Spraker J."/>
            <person name="Barnes I."/>
            <person name="Buitendag C."/>
            <person name="Ceriani C."/>
            <person name="Del Mar Angel L."/>
            <person name="du Plessis D."/>
            <person name="Fuchs T."/>
            <person name="Gasser K."/>
            <person name="Kramer D."/>
            <person name="Li W."/>
            <person name="Munsamy K."/>
            <person name="Piso A."/>
            <person name="Price J.L."/>
            <person name="Sonnekus B."/>
            <person name="Thomas C."/>
            <person name="van der Nest A."/>
            <person name="van Dijk A."/>
            <person name="van Heerden A."/>
            <person name="van Vuuren N."/>
            <person name="Yilmaz N."/>
            <person name="Duong T.A."/>
            <person name="van der Merwe N.A."/>
            <person name="Wingfield M.J."/>
            <person name="Wingfield B.D."/>
        </authorList>
    </citation>
    <scope>NUCLEOTIDE SEQUENCE [LARGE SCALE GENOMIC DNA]</scope>
    <source>
        <strain evidence="3 4">CMW 5346</strain>
    </source>
</reference>
<feature type="signal peptide" evidence="2">
    <location>
        <begin position="1"/>
        <end position="19"/>
    </location>
</feature>
<evidence type="ECO:0000256" key="2">
    <source>
        <dbReference type="SAM" id="SignalP"/>
    </source>
</evidence>
<dbReference type="Gene3D" id="2.60.120.700">
    <property type="entry name" value="Peptidase G1"/>
    <property type="match status" value="1"/>
</dbReference>
<dbReference type="Pfam" id="PF01828">
    <property type="entry name" value="Peptidase_A4"/>
    <property type="match status" value="1"/>
</dbReference>
<feature type="chain" id="PRO_5047049792" description="Concanavalin A-like lectin/glucanase" evidence="2">
    <location>
        <begin position="20"/>
        <end position="287"/>
    </location>
</feature>
<feature type="compositionally biased region" description="Low complexity" evidence="1">
    <location>
        <begin position="50"/>
        <end position="67"/>
    </location>
</feature>
<keyword evidence="4" id="KW-1185">Reference proteome</keyword>
<evidence type="ECO:0000313" key="3">
    <source>
        <dbReference type="EMBL" id="KAL1888262.1"/>
    </source>
</evidence>
<evidence type="ECO:0000256" key="1">
    <source>
        <dbReference type="SAM" id="MobiDB-lite"/>
    </source>
</evidence>
<evidence type="ECO:0000313" key="4">
    <source>
        <dbReference type="Proteomes" id="UP001583186"/>
    </source>
</evidence>
<dbReference type="InterPro" id="IPR000250">
    <property type="entry name" value="Peptidase_G1"/>
</dbReference>
<organism evidence="3 4">
    <name type="scientific">Sporothrix stenoceras</name>
    <dbReference type="NCBI Taxonomy" id="5173"/>
    <lineage>
        <taxon>Eukaryota</taxon>
        <taxon>Fungi</taxon>
        <taxon>Dikarya</taxon>
        <taxon>Ascomycota</taxon>
        <taxon>Pezizomycotina</taxon>
        <taxon>Sordariomycetes</taxon>
        <taxon>Sordariomycetidae</taxon>
        <taxon>Ophiostomatales</taxon>
        <taxon>Ophiostomataceae</taxon>
        <taxon>Sporothrix</taxon>
    </lineage>
</organism>
<dbReference type="InterPro" id="IPR038656">
    <property type="entry name" value="Peptidase_G1_sf"/>
</dbReference>
<dbReference type="InterPro" id="IPR013320">
    <property type="entry name" value="ConA-like_dom_sf"/>
</dbReference>
<dbReference type="Proteomes" id="UP001583186">
    <property type="component" value="Unassembled WGS sequence"/>
</dbReference>
<sequence>MKSFFVSLATALAAGVGHAAPAARSTFAAGELELLSPDFVRHLHQADVVSTPPSTNGTTWTNSTTTPHAGSHNSNTTTCGAFQSAAADAPMYIAATAVFVVPKVAARPAFNWTRDPAVTPRIAVSAGVDGFACPEAVRAGIYATVFQNGTQQHVPFVEFSGKVYAVRIASVAPGEGVRVRVSIVQDDVVNINWSNLNRTDQFFDKDIPTASSMCGQSVSWLVEDLVPFKAGPGDFFAAFDPVHFSVLEGDRMDGNTTKFDATTANFTTEQALCKVDETGTEMTVTST</sequence>
<protein>
    <recommendedName>
        <fullName evidence="5">Concanavalin A-like lectin/glucanase</fullName>
    </recommendedName>
</protein>
<accession>A0ABR3YK72</accession>
<proteinExistence type="predicted"/>